<dbReference type="Pfam" id="PF00335">
    <property type="entry name" value="Tetraspanin"/>
    <property type="match status" value="1"/>
</dbReference>
<dbReference type="PANTHER" id="PTHR19282">
    <property type="entry name" value="TETRASPANIN"/>
    <property type="match status" value="1"/>
</dbReference>
<dbReference type="PIRSF" id="PIRSF002419">
    <property type="entry name" value="Tetraspanin"/>
    <property type="match status" value="1"/>
</dbReference>
<evidence type="ECO:0000256" key="3">
    <source>
        <dbReference type="ARBA" id="ARBA00022692"/>
    </source>
</evidence>
<reference evidence="7" key="1">
    <citation type="submission" date="2020-11" db="EMBL/GenBank/DDBJ databases">
        <authorList>
            <person name="Tran Van P."/>
        </authorList>
    </citation>
    <scope>NUCLEOTIDE SEQUENCE</scope>
</reference>
<evidence type="ECO:0000313" key="7">
    <source>
        <dbReference type="EMBL" id="CAD7447443.1"/>
    </source>
</evidence>
<proteinExistence type="inferred from homology"/>
<feature type="transmembrane region" description="Helical" evidence="6">
    <location>
        <begin position="121"/>
        <end position="148"/>
    </location>
</feature>
<keyword evidence="3 6" id="KW-0812">Transmembrane</keyword>
<feature type="transmembrane region" description="Helical" evidence="6">
    <location>
        <begin position="155"/>
        <end position="179"/>
    </location>
</feature>
<dbReference type="AlphaFoldDB" id="A0A7R9I4S4"/>
<organism evidence="7">
    <name type="scientific">Timema bartmani</name>
    <dbReference type="NCBI Taxonomy" id="61472"/>
    <lineage>
        <taxon>Eukaryota</taxon>
        <taxon>Metazoa</taxon>
        <taxon>Ecdysozoa</taxon>
        <taxon>Arthropoda</taxon>
        <taxon>Hexapoda</taxon>
        <taxon>Insecta</taxon>
        <taxon>Pterygota</taxon>
        <taxon>Neoptera</taxon>
        <taxon>Polyneoptera</taxon>
        <taxon>Phasmatodea</taxon>
        <taxon>Timematodea</taxon>
        <taxon>Timematoidea</taxon>
        <taxon>Timematidae</taxon>
        <taxon>Timema</taxon>
    </lineage>
</organism>
<evidence type="ECO:0000256" key="1">
    <source>
        <dbReference type="ARBA" id="ARBA00004141"/>
    </source>
</evidence>
<feature type="transmembrane region" description="Helical" evidence="6">
    <location>
        <begin position="12"/>
        <end position="37"/>
    </location>
</feature>
<accession>A0A7R9I4S4</accession>
<comment type="subcellular location">
    <subcellularLocation>
        <location evidence="1 6">Membrane</location>
        <topology evidence="1 6">Multi-pass membrane protein</topology>
    </subcellularLocation>
</comment>
<evidence type="ECO:0000256" key="5">
    <source>
        <dbReference type="ARBA" id="ARBA00023136"/>
    </source>
</evidence>
<dbReference type="GO" id="GO:0005886">
    <property type="term" value="C:plasma membrane"/>
    <property type="evidence" value="ECO:0007669"/>
    <property type="project" value="TreeGrafter"/>
</dbReference>
<dbReference type="InterPro" id="IPR018499">
    <property type="entry name" value="Tetraspanin/Peripherin"/>
</dbReference>
<dbReference type="SUPFAM" id="SSF48652">
    <property type="entry name" value="Tetraspanin"/>
    <property type="match status" value="1"/>
</dbReference>
<dbReference type="PANTHER" id="PTHR19282:SF551">
    <property type="entry name" value="RE08073P-RELATED"/>
    <property type="match status" value="1"/>
</dbReference>
<evidence type="ECO:0000256" key="4">
    <source>
        <dbReference type="ARBA" id="ARBA00022989"/>
    </source>
</evidence>
<sequence length="264" mass="29187">MAISCGAKCAKAFLIIFNLIYWVAGCALLVMGAWVFLDPTKNALFQLVTTEGVSSKRRLLRRLSTHHPRLPCGAGGVLRMLRGPTREQVYAGTVMGAWVFLDPTKNALFQLVTTEGVSSNAAYYVAYLLITLGCLVVLVGFFGCCGALQESKCMLVLYFMFLFLMLIAEVAVAIVTLVYREQFLVGLQMRLSHQLNEKYGRNSVDNQLFTESVDLAQYKFNCCGISGDNDYNATKWRLDGQGSNGSRNVPLTCCKLANLDVRTI</sequence>
<evidence type="ECO:0000256" key="6">
    <source>
        <dbReference type="RuleBase" id="RU361218"/>
    </source>
</evidence>
<dbReference type="EMBL" id="OD568895">
    <property type="protein sequence ID" value="CAD7447443.1"/>
    <property type="molecule type" value="Genomic_DNA"/>
</dbReference>
<comment type="caution">
    <text evidence="6">Lacks conserved residue(s) required for the propagation of feature annotation.</text>
</comment>
<keyword evidence="4 6" id="KW-1133">Transmembrane helix</keyword>
<comment type="similarity">
    <text evidence="2 6">Belongs to the tetraspanin (TM4SF) family.</text>
</comment>
<dbReference type="Gene3D" id="1.10.1450.10">
    <property type="entry name" value="Tetraspanin"/>
    <property type="match status" value="1"/>
</dbReference>
<dbReference type="InterPro" id="IPR000301">
    <property type="entry name" value="Tetraspanin_animals"/>
</dbReference>
<protein>
    <recommendedName>
        <fullName evidence="6">Tetraspanin</fullName>
    </recommendedName>
</protein>
<dbReference type="InterPro" id="IPR008952">
    <property type="entry name" value="Tetraspanin_EC2_sf"/>
</dbReference>
<keyword evidence="5 6" id="KW-0472">Membrane</keyword>
<dbReference type="PROSITE" id="PS00421">
    <property type="entry name" value="TM4_1"/>
    <property type="match status" value="1"/>
</dbReference>
<name>A0A7R9I4S4_9NEOP</name>
<evidence type="ECO:0000256" key="2">
    <source>
        <dbReference type="ARBA" id="ARBA00006840"/>
    </source>
</evidence>
<dbReference type="InterPro" id="IPR018503">
    <property type="entry name" value="Tetraspanin_CS"/>
</dbReference>
<gene>
    <name evidence="7" type="ORF">TBIB3V08_LOCUS9757</name>
</gene>